<evidence type="ECO:0000313" key="1">
    <source>
        <dbReference type="EMBL" id="MFK7159617.1"/>
    </source>
</evidence>
<reference evidence="1 2" key="1">
    <citation type="submission" date="2024-02" db="EMBL/GenBank/DDBJ databases">
        <title>Marinospirillum sp. MEB 164 isolated from Lonar lake sediment.</title>
        <authorList>
            <person name="Joshi A."/>
            <person name="Thite S."/>
        </authorList>
    </citation>
    <scope>NUCLEOTIDE SEQUENCE [LARGE SCALE GENOMIC DNA]</scope>
    <source>
        <strain evidence="1 2">MEB164</strain>
    </source>
</reference>
<organism evidence="1 2">
    <name type="scientific">Marinospirillum alkalitolerans</name>
    <dbReference type="NCBI Taxonomy" id="3123374"/>
    <lineage>
        <taxon>Bacteria</taxon>
        <taxon>Pseudomonadati</taxon>
        <taxon>Pseudomonadota</taxon>
        <taxon>Gammaproteobacteria</taxon>
        <taxon>Oceanospirillales</taxon>
        <taxon>Oceanospirillaceae</taxon>
        <taxon>Marinospirillum</taxon>
    </lineage>
</organism>
<proteinExistence type="predicted"/>
<evidence type="ECO:0000313" key="2">
    <source>
        <dbReference type="Proteomes" id="UP001621714"/>
    </source>
</evidence>
<dbReference type="Proteomes" id="UP001621714">
    <property type="component" value="Unassembled WGS sequence"/>
</dbReference>
<gene>
    <name evidence="1" type="ORF">V6U78_01010</name>
</gene>
<name>A0ABW8PTM0_9GAMM</name>
<keyword evidence="2" id="KW-1185">Reference proteome</keyword>
<protein>
    <recommendedName>
        <fullName evidence="3">DUF2946 domain-containing protein</fullName>
    </recommendedName>
</protein>
<dbReference type="RefSeq" id="WP_405336267.1">
    <property type="nucleotide sequence ID" value="NZ_JBANFI010000001.1"/>
</dbReference>
<dbReference type="EMBL" id="JBANFI010000001">
    <property type="protein sequence ID" value="MFK7159617.1"/>
    <property type="molecule type" value="Genomic_DNA"/>
</dbReference>
<comment type="caution">
    <text evidence="1">The sequence shown here is derived from an EMBL/GenBank/DDBJ whole genome shotgun (WGS) entry which is preliminary data.</text>
</comment>
<evidence type="ECO:0008006" key="3">
    <source>
        <dbReference type="Google" id="ProtNLM"/>
    </source>
</evidence>
<accession>A0ABW8PTM0</accession>
<sequence length="129" mass="14329">MKPTPLLNSCFTLLMLTVLVSRVLLPFSVPPLVVHQSGYIEICSWQGGWSRVLIDAEGQRIESEEPFSYCPQCALAGFTSPPERPYLAEQPLVWSLRHWLDLEARQPASLSLSLPPARGPPAFSLLLIS</sequence>